<dbReference type="SMART" id="SM00563">
    <property type="entry name" value="PlsC"/>
    <property type="match status" value="1"/>
</dbReference>
<evidence type="ECO:0000259" key="6">
    <source>
        <dbReference type="SMART" id="SM00563"/>
    </source>
</evidence>
<sequence>MDGLVGLFLVCGVIYYFLGRRATDMVDVIQNRLTEVYSSWDGNTERDNANARTLSTTELRRAGLAMRNRAAKSKEIARAVRSSSLYQIKETEITVPDPAKNSSFVYYCCGRCTPQSRDSLAAQAAKQNQKSSITNLLIADPQPKNIWSKLFSHTYHVYSFKKYDYPKVTRTVLNDERIKDAIKETAAETARETGCSEDEAMRQSEARAKSILERMQSGLSDLMLRFTAWTLYKLLPCFIRSAAIQTRHLDMLRQANDAQIPLVFMPLHRSHLDYVMISFLTLTNGIRSPLVAAGDNLRIPLFGWLMSGLGAFFIKRRMDPVAGRRDLIYRATLQTYIMECLRAGHNLEFFIEGGRSRTGKPCPPKGGILSVVVDAFMDGTIEDALLVPVSMNYERLVDGNFVREQLGQPKKMETFGSTIRAMWNTLRGSYGIVKLEVCQPFSLREMVRYFQLAQQTKAICSPADRQLKVTASSSSLYGTDCVSEDLRLLVDKIGQHVVYDCSKSTPIMSTNVVAFLLLNKFRDGCSMEQLVEAVDSLRAELRNAQRDVAFCGESIDIVNHALDILGPGLVKVERQEVTDTINGRLVKKQAVVQVRPIAILPNVIETAYYGNTLLVHYCMDSVVITALYAALRTQINSPQAIAANNLVVTHEELMENALAICDILKHEFIFCRPCQTLEDCINQAVDRVKAEGIIAVPSEGLLEEEIWSRRFAKTLECESEEEEEYNAKKIRYKLRLESEYSNRMEFLHTLLRPLIDTYTFSAYSLRKLVGRSMAERELVQEILSEIKSNIDTGIVNYGESLCVDPIKNSLKLFEKKNILECHVQENAKIYYLKDEFDDEEAVNQIYETLATFKWTRNID</sequence>
<evidence type="ECO:0000256" key="4">
    <source>
        <dbReference type="ARBA" id="ARBA00023136"/>
    </source>
</evidence>
<keyword evidence="8" id="KW-1185">Reference proteome</keyword>
<feature type="domain" description="Phospholipid/glycerol acyltransferase" evidence="6">
    <location>
        <begin position="262"/>
        <end position="394"/>
    </location>
</feature>
<evidence type="ECO:0000256" key="1">
    <source>
        <dbReference type="ARBA" id="ARBA00004370"/>
    </source>
</evidence>
<dbReference type="PANTHER" id="PTHR12563:SF23">
    <property type="entry name" value="BCDNA.GH07066"/>
    <property type="match status" value="1"/>
</dbReference>
<reference evidence="7 8" key="1">
    <citation type="journal article" date="2024" name="bioRxiv">
        <title>A reference genome for Trichogramma kaykai: A tiny desert-dwelling parasitoid wasp with competing sex-ratio distorters.</title>
        <authorList>
            <person name="Culotta J."/>
            <person name="Lindsey A.R."/>
        </authorList>
    </citation>
    <scope>NUCLEOTIDE SEQUENCE [LARGE SCALE GENOMIC DNA]</scope>
    <source>
        <strain evidence="7 8">KSX58</strain>
    </source>
</reference>
<comment type="similarity">
    <text evidence="2">Belongs to the GPAT/DAPAT family.</text>
</comment>
<comment type="caution">
    <text evidence="7">The sequence shown here is derived from an EMBL/GenBank/DDBJ whole genome shotgun (WGS) entry which is preliminary data.</text>
</comment>
<dbReference type="InterPro" id="IPR045520">
    <property type="entry name" value="GPAT/DHAPAT_C"/>
</dbReference>
<evidence type="ECO:0000256" key="5">
    <source>
        <dbReference type="ARBA" id="ARBA00023315"/>
    </source>
</evidence>
<dbReference type="InterPro" id="IPR002123">
    <property type="entry name" value="Plipid/glycerol_acylTrfase"/>
</dbReference>
<dbReference type="Proteomes" id="UP001627154">
    <property type="component" value="Unassembled WGS sequence"/>
</dbReference>
<dbReference type="InterPro" id="IPR022284">
    <property type="entry name" value="GPAT/DHAPAT"/>
</dbReference>
<keyword evidence="3" id="KW-0808">Transferase</keyword>
<keyword evidence="4" id="KW-0472">Membrane</keyword>
<dbReference type="AlphaFoldDB" id="A0ABD2XAF5"/>
<dbReference type="SUPFAM" id="SSF69593">
    <property type="entry name" value="Glycerol-3-phosphate (1)-acyltransferase"/>
    <property type="match status" value="1"/>
</dbReference>
<dbReference type="GO" id="GO:0016020">
    <property type="term" value="C:membrane"/>
    <property type="evidence" value="ECO:0007669"/>
    <property type="project" value="UniProtKB-SubCell"/>
</dbReference>
<dbReference type="EMBL" id="JBJJXI010000041">
    <property type="protein sequence ID" value="KAL3402035.1"/>
    <property type="molecule type" value="Genomic_DNA"/>
</dbReference>
<dbReference type="InterPro" id="IPR041728">
    <property type="entry name" value="GPAT/DHAPAT_LPLAT"/>
</dbReference>
<accession>A0ABD2XAF5</accession>
<keyword evidence="5" id="KW-0012">Acyltransferase</keyword>
<name>A0ABD2XAF5_9HYME</name>
<dbReference type="GO" id="GO:0016746">
    <property type="term" value="F:acyltransferase activity"/>
    <property type="evidence" value="ECO:0007669"/>
    <property type="project" value="UniProtKB-KW"/>
</dbReference>
<dbReference type="Pfam" id="PF01553">
    <property type="entry name" value="Acyltransferase"/>
    <property type="match status" value="1"/>
</dbReference>
<evidence type="ECO:0000313" key="7">
    <source>
        <dbReference type="EMBL" id="KAL3402035.1"/>
    </source>
</evidence>
<dbReference type="PANTHER" id="PTHR12563">
    <property type="entry name" value="GLYCEROL-3-PHOSPHATE ACYLTRANSFERASE"/>
    <property type="match status" value="1"/>
</dbReference>
<comment type="subcellular location">
    <subcellularLocation>
        <location evidence="1">Membrane</location>
    </subcellularLocation>
</comment>
<gene>
    <name evidence="7" type="ORF">TKK_005033</name>
</gene>
<evidence type="ECO:0000313" key="8">
    <source>
        <dbReference type="Proteomes" id="UP001627154"/>
    </source>
</evidence>
<proteinExistence type="inferred from homology"/>
<evidence type="ECO:0000256" key="3">
    <source>
        <dbReference type="ARBA" id="ARBA00022679"/>
    </source>
</evidence>
<dbReference type="CDD" id="cd07993">
    <property type="entry name" value="LPLAT_DHAPAT-like"/>
    <property type="match status" value="1"/>
</dbReference>
<dbReference type="Pfam" id="PF19277">
    <property type="entry name" value="GPAT_C"/>
    <property type="match status" value="1"/>
</dbReference>
<evidence type="ECO:0000256" key="2">
    <source>
        <dbReference type="ARBA" id="ARBA00007937"/>
    </source>
</evidence>
<organism evidence="7 8">
    <name type="scientific">Trichogramma kaykai</name>
    <dbReference type="NCBI Taxonomy" id="54128"/>
    <lineage>
        <taxon>Eukaryota</taxon>
        <taxon>Metazoa</taxon>
        <taxon>Ecdysozoa</taxon>
        <taxon>Arthropoda</taxon>
        <taxon>Hexapoda</taxon>
        <taxon>Insecta</taxon>
        <taxon>Pterygota</taxon>
        <taxon>Neoptera</taxon>
        <taxon>Endopterygota</taxon>
        <taxon>Hymenoptera</taxon>
        <taxon>Apocrita</taxon>
        <taxon>Proctotrupomorpha</taxon>
        <taxon>Chalcidoidea</taxon>
        <taxon>Trichogrammatidae</taxon>
        <taxon>Trichogramma</taxon>
    </lineage>
</organism>
<protein>
    <recommendedName>
        <fullName evidence="6">Phospholipid/glycerol acyltransferase domain-containing protein</fullName>
    </recommendedName>
</protein>